<dbReference type="EMBL" id="JAHYIQ010000041">
    <property type="protein sequence ID" value="KAK1118728.1"/>
    <property type="molecule type" value="Genomic_DNA"/>
</dbReference>
<dbReference type="AlphaFoldDB" id="A0AA40FGR4"/>
<feature type="compositionally biased region" description="Gly residues" evidence="1">
    <location>
        <begin position="26"/>
        <end position="41"/>
    </location>
</feature>
<comment type="caution">
    <text evidence="2">The sequence shown here is derived from an EMBL/GenBank/DDBJ whole genome shotgun (WGS) entry which is preliminary data.</text>
</comment>
<evidence type="ECO:0000313" key="2">
    <source>
        <dbReference type="EMBL" id="KAK1118728.1"/>
    </source>
</evidence>
<organism evidence="2 3">
    <name type="scientific">Melipona bicolor</name>
    <dbReference type="NCBI Taxonomy" id="60889"/>
    <lineage>
        <taxon>Eukaryota</taxon>
        <taxon>Metazoa</taxon>
        <taxon>Ecdysozoa</taxon>
        <taxon>Arthropoda</taxon>
        <taxon>Hexapoda</taxon>
        <taxon>Insecta</taxon>
        <taxon>Pterygota</taxon>
        <taxon>Neoptera</taxon>
        <taxon>Endopterygota</taxon>
        <taxon>Hymenoptera</taxon>
        <taxon>Apocrita</taxon>
        <taxon>Aculeata</taxon>
        <taxon>Apoidea</taxon>
        <taxon>Anthophila</taxon>
        <taxon>Apidae</taxon>
        <taxon>Melipona</taxon>
    </lineage>
</organism>
<name>A0AA40FGR4_9HYME</name>
<dbReference type="Proteomes" id="UP001177670">
    <property type="component" value="Unassembled WGS sequence"/>
</dbReference>
<accession>A0AA40FGR4</accession>
<evidence type="ECO:0000256" key="1">
    <source>
        <dbReference type="SAM" id="MobiDB-lite"/>
    </source>
</evidence>
<sequence>MLSKSVVIINAAEETSSRLDANERGNGAGSHGTGGPSGGGSRAPFSVGPVVCQWSSVSRQSVRPVSWFRLIVLEAS</sequence>
<reference evidence="2" key="1">
    <citation type="submission" date="2021-10" db="EMBL/GenBank/DDBJ databases">
        <title>Melipona bicolor Genome sequencing and assembly.</title>
        <authorList>
            <person name="Araujo N.S."/>
            <person name="Arias M.C."/>
        </authorList>
    </citation>
    <scope>NUCLEOTIDE SEQUENCE</scope>
    <source>
        <strain evidence="2">USP_2M_L1-L4_2017</strain>
        <tissue evidence="2">Whole body</tissue>
    </source>
</reference>
<gene>
    <name evidence="2" type="ORF">K0M31_014731</name>
</gene>
<proteinExistence type="predicted"/>
<feature type="region of interest" description="Disordered" evidence="1">
    <location>
        <begin position="17"/>
        <end position="42"/>
    </location>
</feature>
<keyword evidence="3" id="KW-1185">Reference proteome</keyword>
<evidence type="ECO:0000313" key="3">
    <source>
        <dbReference type="Proteomes" id="UP001177670"/>
    </source>
</evidence>
<protein>
    <submittedName>
        <fullName evidence="2">Uncharacterized protein</fullName>
    </submittedName>
</protein>